<dbReference type="PROSITE" id="PS00211">
    <property type="entry name" value="ABC_TRANSPORTER_1"/>
    <property type="match status" value="1"/>
</dbReference>
<dbReference type="KEGG" id="ppsc:EHS13_34370"/>
<evidence type="ECO:0000313" key="11">
    <source>
        <dbReference type="EMBL" id="QGR00374.1"/>
    </source>
</evidence>
<evidence type="ECO:0000313" key="12">
    <source>
        <dbReference type="Proteomes" id="UP000426246"/>
    </source>
</evidence>
<dbReference type="InterPro" id="IPR027417">
    <property type="entry name" value="P-loop_NTPase"/>
</dbReference>
<name>A0A6B8RYQ3_9BACL</name>
<accession>A0A6B8RYQ3</accession>
<evidence type="ECO:0000256" key="4">
    <source>
        <dbReference type="ARBA" id="ARBA00022597"/>
    </source>
</evidence>
<organism evidence="11 12">
    <name type="scientific">Paenibacillus psychroresistens</name>
    <dbReference type="NCBI Taxonomy" id="1778678"/>
    <lineage>
        <taxon>Bacteria</taxon>
        <taxon>Bacillati</taxon>
        <taxon>Bacillota</taxon>
        <taxon>Bacilli</taxon>
        <taxon>Bacillales</taxon>
        <taxon>Paenibacillaceae</taxon>
        <taxon>Paenibacillus</taxon>
    </lineage>
</organism>
<keyword evidence="6" id="KW-0547">Nucleotide-binding</keyword>
<dbReference type="InterPro" id="IPR050107">
    <property type="entry name" value="ABC_carbohydrate_import_ATPase"/>
</dbReference>
<dbReference type="Pfam" id="PF00005">
    <property type="entry name" value="ABC_tran"/>
    <property type="match status" value="2"/>
</dbReference>
<protein>
    <submittedName>
        <fullName evidence="11">Sugar ABC transporter ATP-binding protein</fullName>
    </submittedName>
</protein>
<dbReference type="GO" id="GO:0005524">
    <property type="term" value="F:ATP binding"/>
    <property type="evidence" value="ECO:0007669"/>
    <property type="project" value="UniProtKB-KW"/>
</dbReference>
<dbReference type="InterPro" id="IPR003593">
    <property type="entry name" value="AAA+_ATPase"/>
</dbReference>
<evidence type="ECO:0000256" key="3">
    <source>
        <dbReference type="ARBA" id="ARBA00022475"/>
    </source>
</evidence>
<dbReference type="FunFam" id="3.40.50.300:FF:000127">
    <property type="entry name" value="Ribose import ATP-binding protein RbsA"/>
    <property type="match status" value="1"/>
</dbReference>
<keyword evidence="9" id="KW-0472">Membrane</keyword>
<sequence>MKGISKSFSGVKALHDIDFSVSKGEIHALLGANGAGKSTLMKILSGAYSIDTGQIALDDTDVAFLSPREAIRAGIQCVYQEVDTALVAELNVAENIMIERITNASRWINWNSIYRDAEALLKELGIELPLRHKISQLSIAQKQLVLITRALAQQAKLVIFDEPTAPLSLEEAEQLFVIMRKLKADGVGCIFISHRLPEVFSVSDRVTVMRDGRHIMTSSTAETNINQVIEAMLGKALVEEFPKATVARGELLLEVKGLSSGKKVKAVDFQLHRGEIVGIVGLVGAGKTELSRLLFGADSLDSGEIKLLGRTLSLKDPSDAVREGIASVPEERRKQGVFVNETLLDNLAIPSMRSLTSWGILSKRKQVSLAQKMITELDIRPPDLNQTVKHLSGGNQQKVSIGKWIPTDAEVYLFDEPTKGVDIGAKTDIFRLIGELVQQGKGVLYFSCEIAEIMGIADRILVMSYGKVVKELTRAQATQDQILYYSSAGEADEYGQ</sequence>
<evidence type="ECO:0000256" key="8">
    <source>
        <dbReference type="ARBA" id="ARBA00022967"/>
    </source>
</evidence>
<keyword evidence="3" id="KW-1003">Cell membrane</keyword>
<keyword evidence="7 11" id="KW-0067">ATP-binding</keyword>
<dbReference type="GO" id="GO:0005886">
    <property type="term" value="C:plasma membrane"/>
    <property type="evidence" value="ECO:0007669"/>
    <property type="project" value="UniProtKB-SubCell"/>
</dbReference>
<keyword evidence="4" id="KW-0762">Sugar transport</keyword>
<evidence type="ECO:0000256" key="5">
    <source>
        <dbReference type="ARBA" id="ARBA00022737"/>
    </source>
</evidence>
<gene>
    <name evidence="11" type="ORF">EHS13_34370</name>
</gene>
<dbReference type="OrthoDB" id="9766104at2"/>
<dbReference type="InterPro" id="IPR003439">
    <property type="entry name" value="ABC_transporter-like_ATP-bd"/>
</dbReference>
<dbReference type="EMBL" id="CP034235">
    <property type="protein sequence ID" value="QGR00374.1"/>
    <property type="molecule type" value="Genomic_DNA"/>
</dbReference>
<keyword evidence="5" id="KW-0677">Repeat</keyword>
<dbReference type="PANTHER" id="PTHR43790">
    <property type="entry name" value="CARBOHYDRATE TRANSPORT ATP-BINDING PROTEIN MG119-RELATED"/>
    <property type="match status" value="1"/>
</dbReference>
<evidence type="ECO:0000256" key="2">
    <source>
        <dbReference type="ARBA" id="ARBA00022448"/>
    </source>
</evidence>
<dbReference type="Gene3D" id="3.40.50.300">
    <property type="entry name" value="P-loop containing nucleotide triphosphate hydrolases"/>
    <property type="match status" value="2"/>
</dbReference>
<keyword evidence="2" id="KW-0813">Transport</keyword>
<comment type="subcellular location">
    <subcellularLocation>
        <location evidence="1">Cell membrane</location>
        <topology evidence="1">Peripheral membrane protein</topology>
    </subcellularLocation>
</comment>
<keyword evidence="8" id="KW-1278">Translocase</keyword>
<proteinExistence type="predicted"/>
<evidence type="ECO:0000259" key="10">
    <source>
        <dbReference type="PROSITE" id="PS50893"/>
    </source>
</evidence>
<dbReference type="SUPFAM" id="SSF52540">
    <property type="entry name" value="P-loop containing nucleoside triphosphate hydrolases"/>
    <property type="match status" value="2"/>
</dbReference>
<evidence type="ECO:0000256" key="7">
    <source>
        <dbReference type="ARBA" id="ARBA00022840"/>
    </source>
</evidence>
<dbReference type="InterPro" id="IPR017871">
    <property type="entry name" value="ABC_transporter-like_CS"/>
</dbReference>
<dbReference type="GO" id="GO:0016887">
    <property type="term" value="F:ATP hydrolysis activity"/>
    <property type="evidence" value="ECO:0007669"/>
    <property type="project" value="InterPro"/>
</dbReference>
<keyword evidence="12" id="KW-1185">Reference proteome</keyword>
<dbReference type="CDD" id="cd03215">
    <property type="entry name" value="ABC_Carb_Monos_II"/>
    <property type="match status" value="1"/>
</dbReference>
<evidence type="ECO:0000256" key="1">
    <source>
        <dbReference type="ARBA" id="ARBA00004202"/>
    </source>
</evidence>
<dbReference type="PROSITE" id="PS50893">
    <property type="entry name" value="ABC_TRANSPORTER_2"/>
    <property type="match status" value="2"/>
</dbReference>
<feature type="domain" description="ABC transporter" evidence="10">
    <location>
        <begin position="1"/>
        <end position="236"/>
    </location>
</feature>
<reference evidence="12" key="1">
    <citation type="submission" date="2018-11" db="EMBL/GenBank/DDBJ databases">
        <title>Complete genome sequence of Paenibacillus sp. ML311-T8.</title>
        <authorList>
            <person name="Nam Y.-D."/>
            <person name="Kang J."/>
            <person name="Chung W.-H."/>
            <person name="Park Y.S."/>
        </authorList>
    </citation>
    <scope>NUCLEOTIDE SEQUENCE [LARGE SCALE GENOMIC DNA]</scope>
    <source>
        <strain evidence="12">ML311-T8</strain>
    </source>
</reference>
<dbReference type="AlphaFoldDB" id="A0A6B8RYQ3"/>
<dbReference type="SMART" id="SM00382">
    <property type="entry name" value="AAA"/>
    <property type="match status" value="2"/>
</dbReference>
<dbReference type="PANTHER" id="PTHR43790:SF3">
    <property type="entry name" value="D-ALLOSE IMPORT ATP-BINDING PROTEIN ALSA-RELATED"/>
    <property type="match status" value="1"/>
</dbReference>
<dbReference type="CDD" id="cd03216">
    <property type="entry name" value="ABC_Carb_Monos_I"/>
    <property type="match status" value="1"/>
</dbReference>
<dbReference type="Proteomes" id="UP000426246">
    <property type="component" value="Chromosome"/>
</dbReference>
<evidence type="ECO:0000256" key="9">
    <source>
        <dbReference type="ARBA" id="ARBA00023136"/>
    </source>
</evidence>
<feature type="domain" description="ABC transporter" evidence="10">
    <location>
        <begin position="247"/>
        <end position="490"/>
    </location>
</feature>
<evidence type="ECO:0000256" key="6">
    <source>
        <dbReference type="ARBA" id="ARBA00022741"/>
    </source>
</evidence>